<dbReference type="Proteomes" id="UP000663903">
    <property type="component" value="Chromosome"/>
</dbReference>
<evidence type="ECO:0000313" key="1">
    <source>
        <dbReference type="EMBL" id="QTD44309.1"/>
    </source>
</evidence>
<evidence type="ECO:0000313" key="2">
    <source>
        <dbReference type="Proteomes" id="UP000663903"/>
    </source>
</evidence>
<proteinExistence type="predicted"/>
<gene>
    <name evidence="1" type="ORF">J1M35_14470</name>
</gene>
<reference evidence="1" key="1">
    <citation type="submission" date="2021-03" db="EMBL/GenBank/DDBJ databases">
        <title>Ottowia sp. 27C isolated from the cloaca of a Giant Asian pond turtle (Heosemys grandis).</title>
        <authorList>
            <person name="Spergser J."/>
            <person name="Busse H.-J."/>
        </authorList>
    </citation>
    <scope>NUCLEOTIDE SEQUENCE</scope>
    <source>
        <strain evidence="1">27C</strain>
    </source>
</reference>
<name>A0A975CHJ0_9BURK</name>
<accession>A0A975CHJ0</accession>
<dbReference type="RefSeq" id="WP_208007874.1">
    <property type="nucleotide sequence ID" value="NZ_CP071796.1"/>
</dbReference>
<sequence length="153" mass="16820">MYIQHLTVTTGHAHRSTRAMVGDDVLALLSPWLDQAIAARAITPIPRMDGFGALCLHQQGTLVVTVYAPQPDIGPRMPQVTFGVAQRSRQAAALWPMLMQAGPAAPGVKQPEAPWCAVHLHPTVDRDALDWLADFERCIAWAWITRKPQLEAV</sequence>
<organism evidence="1 2">
    <name type="scientific">Ottowia testudinis</name>
    <dbReference type="NCBI Taxonomy" id="2816950"/>
    <lineage>
        <taxon>Bacteria</taxon>
        <taxon>Pseudomonadati</taxon>
        <taxon>Pseudomonadota</taxon>
        <taxon>Betaproteobacteria</taxon>
        <taxon>Burkholderiales</taxon>
        <taxon>Comamonadaceae</taxon>
        <taxon>Ottowia</taxon>
    </lineage>
</organism>
<keyword evidence="2" id="KW-1185">Reference proteome</keyword>
<dbReference type="KEGG" id="otd:J1M35_14470"/>
<protein>
    <submittedName>
        <fullName evidence="1">Uncharacterized protein</fullName>
    </submittedName>
</protein>
<dbReference type="AlphaFoldDB" id="A0A975CHJ0"/>
<dbReference type="EMBL" id="CP071796">
    <property type="protein sequence ID" value="QTD44309.1"/>
    <property type="molecule type" value="Genomic_DNA"/>
</dbReference>